<dbReference type="InterPro" id="IPR015168">
    <property type="entry name" value="SsuA/THI5"/>
</dbReference>
<feature type="signal peptide" evidence="4">
    <location>
        <begin position="1"/>
        <end position="20"/>
    </location>
</feature>
<keyword evidence="7" id="KW-1185">Reference proteome</keyword>
<gene>
    <name evidence="6" type="ORF">M4486_10565</name>
</gene>
<evidence type="ECO:0000256" key="2">
    <source>
        <dbReference type="ARBA" id="ARBA00010742"/>
    </source>
</evidence>
<proteinExistence type="inferred from homology"/>
<reference evidence="6" key="1">
    <citation type="submission" date="2022-05" db="EMBL/GenBank/DDBJ databases">
        <title>Genomic analysis of Brachybacterium sp. CBA3104.</title>
        <authorList>
            <person name="Roh S.W."/>
            <person name="Kim Y.B."/>
            <person name="Kim Y."/>
        </authorList>
    </citation>
    <scope>NUCLEOTIDE SEQUENCE</scope>
    <source>
        <strain evidence="6">CBA3104</strain>
    </source>
</reference>
<comment type="subcellular location">
    <subcellularLocation>
        <location evidence="1">Periplasm</location>
    </subcellularLocation>
</comment>
<evidence type="ECO:0000259" key="5">
    <source>
        <dbReference type="Pfam" id="PF09084"/>
    </source>
</evidence>
<organism evidence="6 7">
    <name type="scientific">Brachybacterium kimchii</name>
    <dbReference type="NCBI Taxonomy" id="2942909"/>
    <lineage>
        <taxon>Bacteria</taxon>
        <taxon>Bacillati</taxon>
        <taxon>Actinomycetota</taxon>
        <taxon>Actinomycetes</taxon>
        <taxon>Micrococcales</taxon>
        <taxon>Dermabacteraceae</taxon>
        <taxon>Brachybacterium</taxon>
    </lineage>
</organism>
<dbReference type="Pfam" id="PF09084">
    <property type="entry name" value="NMT1"/>
    <property type="match status" value="1"/>
</dbReference>
<keyword evidence="3 4" id="KW-0732">Signal</keyword>
<sequence length="356" mass="38155">MLPPLRAARLRRAGAMLAIAAVALTGCVQPGRTVHPDSDVVSEPCPVDPDPSITTTARIAWQPIPNGDLVVKDRRILENCMPNADISWVQMNSGGDVLQAFGSRSVDLAQVGSSPAVKGRSAPLDVDLQIVWLHDVIGTAESLVVRDSSIKDLKGLGGKRIAVPFGSTSHFSLLNALQKAGMSGKVQIVNLSTDAMQAAWQRGEIDAAWVWEPTLGDLAADGTVIMSSADTAKTGAATYDLEAGTRDFINKNPEFMKMWGIAQGRGVEMMREDKEAASDSLAAQLGTPRKDALKLMKGYEYLTPAQQLSDKHYGKTLPEVLAATADFLLEQKEIDAEATPQQYAGMLYPDALEAAR</sequence>
<evidence type="ECO:0000256" key="1">
    <source>
        <dbReference type="ARBA" id="ARBA00004418"/>
    </source>
</evidence>
<feature type="chain" id="PRO_5045700340" evidence="4">
    <location>
        <begin position="21"/>
        <end position="356"/>
    </location>
</feature>
<dbReference type="PANTHER" id="PTHR30024">
    <property type="entry name" value="ALIPHATIC SULFONATES-BINDING PROTEIN-RELATED"/>
    <property type="match status" value="1"/>
</dbReference>
<evidence type="ECO:0000256" key="3">
    <source>
        <dbReference type="ARBA" id="ARBA00022729"/>
    </source>
</evidence>
<evidence type="ECO:0000256" key="4">
    <source>
        <dbReference type="SAM" id="SignalP"/>
    </source>
</evidence>
<evidence type="ECO:0000313" key="6">
    <source>
        <dbReference type="EMBL" id="UQN28096.1"/>
    </source>
</evidence>
<dbReference type="Gene3D" id="3.40.190.10">
    <property type="entry name" value="Periplasmic binding protein-like II"/>
    <property type="match status" value="2"/>
</dbReference>
<dbReference type="RefSeq" id="WP_249477073.1">
    <property type="nucleotide sequence ID" value="NZ_CP097218.1"/>
</dbReference>
<dbReference type="SUPFAM" id="SSF53850">
    <property type="entry name" value="Periplasmic binding protein-like II"/>
    <property type="match status" value="1"/>
</dbReference>
<dbReference type="Proteomes" id="UP001055868">
    <property type="component" value="Chromosome"/>
</dbReference>
<protein>
    <submittedName>
        <fullName evidence="6">ABC transporter substrate-binding protein</fullName>
    </submittedName>
</protein>
<comment type="similarity">
    <text evidence="2">Belongs to the bacterial solute-binding protein SsuA/TauA family.</text>
</comment>
<dbReference type="PANTHER" id="PTHR30024:SF47">
    <property type="entry name" value="TAURINE-BINDING PERIPLASMIC PROTEIN"/>
    <property type="match status" value="1"/>
</dbReference>
<dbReference type="PROSITE" id="PS51257">
    <property type="entry name" value="PROKAR_LIPOPROTEIN"/>
    <property type="match status" value="1"/>
</dbReference>
<accession>A0ABY4N1V4</accession>
<evidence type="ECO:0000313" key="7">
    <source>
        <dbReference type="Proteomes" id="UP001055868"/>
    </source>
</evidence>
<dbReference type="EMBL" id="CP097218">
    <property type="protein sequence ID" value="UQN28096.1"/>
    <property type="molecule type" value="Genomic_DNA"/>
</dbReference>
<name>A0ABY4N1V4_9MICO</name>
<feature type="domain" description="SsuA/THI5-like" evidence="5">
    <location>
        <begin position="88"/>
        <end position="276"/>
    </location>
</feature>